<feature type="coiled-coil region" evidence="1">
    <location>
        <begin position="64"/>
        <end position="98"/>
    </location>
</feature>
<evidence type="ECO:0000313" key="3">
    <source>
        <dbReference type="Proteomes" id="UP000199647"/>
    </source>
</evidence>
<evidence type="ECO:0008006" key="4">
    <source>
        <dbReference type="Google" id="ProtNLM"/>
    </source>
</evidence>
<accession>A0A1H8ZAA4</accession>
<dbReference type="EMBL" id="FOFG01000001">
    <property type="protein sequence ID" value="SEP61271.1"/>
    <property type="molecule type" value="Genomic_DNA"/>
</dbReference>
<sequence length="117" mass="13614">MKSRNDSVRMKRFQIEEKRRQIGQIEAMVEEFRRMVGDLDLEIAAEHRRTGIDDPKHFAYSTFARAATQRRANLQNSINDLQEKMERAQAGFDTAMAELKRDEERLERDSGADRAVG</sequence>
<dbReference type="OrthoDB" id="7871364at2"/>
<organism evidence="2 3">
    <name type="scientific">Faunimonas pinastri</name>
    <dbReference type="NCBI Taxonomy" id="1855383"/>
    <lineage>
        <taxon>Bacteria</taxon>
        <taxon>Pseudomonadati</taxon>
        <taxon>Pseudomonadota</taxon>
        <taxon>Alphaproteobacteria</taxon>
        <taxon>Hyphomicrobiales</taxon>
        <taxon>Afifellaceae</taxon>
        <taxon>Faunimonas</taxon>
    </lineage>
</organism>
<name>A0A1H8ZAA4_9HYPH</name>
<reference evidence="2 3" key="1">
    <citation type="submission" date="2016-10" db="EMBL/GenBank/DDBJ databases">
        <authorList>
            <person name="de Groot N.N."/>
        </authorList>
    </citation>
    <scope>NUCLEOTIDE SEQUENCE [LARGE SCALE GENOMIC DNA]</scope>
    <source>
        <strain evidence="2 3">A52C2</strain>
    </source>
</reference>
<protein>
    <recommendedName>
        <fullName evidence="4">Flagellar export protein FliJ</fullName>
    </recommendedName>
</protein>
<evidence type="ECO:0000256" key="1">
    <source>
        <dbReference type="SAM" id="Coils"/>
    </source>
</evidence>
<proteinExistence type="predicted"/>
<dbReference type="Proteomes" id="UP000199647">
    <property type="component" value="Unassembled WGS sequence"/>
</dbReference>
<dbReference type="STRING" id="1855383.SAMN05216548_10188"/>
<keyword evidence="1" id="KW-0175">Coiled coil</keyword>
<dbReference type="AlphaFoldDB" id="A0A1H8ZAA4"/>
<gene>
    <name evidence="2" type="ORF">SAMN05216548_10188</name>
</gene>
<evidence type="ECO:0000313" key="2">
    <source>
        <dbReference type="EMBL" id="SEP61271.1"/>
    </source>
</evidence>
<keyword evidence="3" id="KW-1185">Reference proteome</keyword>